<evidence type="ECO:0000256" key="1">
    <source>
        <dbReference type="SAM" id="MobiDB-lite"/>
    </source>
</evidence>
<proteinExistence type="predicted"/>
<feature type="domain" description="Nose resistant-to-fluoxetine protein N-terminal" evidence="4">
    <location>
        <begin position="15"/>
        <end position="117"/>
    </location>
</feature>
<dbReference type="Proteomes" id="UP001154329">
    <property type="component" value="Chromosome 1"/>
</dbReference>
<keyword evidence="2" id="KW-0812">Transmembrane</keyword>
<keyword evidence="2" id="KW-0472">Membrane</keyword>
<keyword evidence="6" id="KW-1185">Reference proteome</keyword>
<feature type="transmembrane region" description="Helical" evidence="2">
    <location>
        <begin position="516"/>
        <end position="535"/>
    </location>
</feature>
<dbReference type="InterPro" id="IPR002656">
    <property type="entry name" value="Acyl_transf_3_dom"/>
</dbReference>
<feature type="transmembrane region" description="Helical" evidence="2">
    <location>
        <begin position="396"/>
        <end position="416"/>
    </location>
</feature>
<evidence type="ECO:0000256" key="2">
    <source>
        <dbReference type="SAM" id="Phobius"/>
    </source>
</evidence>
<dbReference type="InterPro" id="IPR052728">
    <property type="entry name" value="O2_lipid_transport_reg"/>
</dbReference>
<feature type="transmembrane region" description="Helical" evidence="2">
    <location>
        <begin position="304"/>
        <end position="327"/>
    </location>
</feature>
<keyword evidence="2" id="KW-1133">Transmembrane helix</keyword>
<dbReference type="PANTHER" id="PTHR11161:SF0">
    <property type="entry name" value="O-ACYLTRANSFERASE LIKE PROTEIN"/>
    <property type="match status" value="1"/>
</dbReference>
<evidence type="ECO:0000259" key="3">
    <source>
        <dbReference type="Pfam" id="PF01757"/>
    </source>
</evidence>
<dbReference type="AlphaFoldDB" id="A0A9P0IRY4"/>
<accession>A0A9P0IRY4</accession>
<dbReference type="PANTHER" id="PTHR11161">
    <property type="entry name" value="O-ACYLTRANSFERASE"/>
    <property type="match status" value="1"/>
</dbReference>
<dbReference type="EMBL" id="OU899034">
    <property type="protein sequence ID" value="CAH1712124.1"/>
    <property type="molecule type" value="Genomic_DNA"/>
</dbReference>
<feature type="transmembrane region" description="Helical" evidence="2">
    <location>
        <begin position="585"/>
        <end position="608"/>
    </location>
</feature>
<feature type="transmembrane region" description="Helical" evidence="2">
    <location>
        <begin position="476"/>
        <end position="496"/>
    </location>
</feature>
<dbReference type="InterPro" id="IPR006621">
    <property type="entry name" value="Nose-resist-to-fluoxetine_N"/>
</dbReference>
<evidence type="ECO:0000313" key="5">
    <source>
        <dbReference type="EMBL" id="CAH1712124.1"/>
    </source>
</evidence>
<dbReference type="Pfam" id="PF20146">
    <property type="entry name" value="NRF"/>
    <property type="match status" value="1"/>
</dbReference>
<gene>
    <name evidence="5" type="ORF">APHIGO_LOCUS1867</name>
</gene>
<feature type="transmembrane region" description="Helical" evidence="2">
    <location>
        <begin position="162"/>
        <end position="183"/>
    </location>
</feature>
<feature type="region of interest" description="Disordered" evidence="1">
    <location>
        <begin position="625"/>
        <end position="647"/>
    </location>
</feature>
<reference evidence="5" key="2">
    <citation type="submission" date="2022-10" db="EMBL/GenBank/DDBJ databases">
        <authorList>
            <consortium name="ENA_rothamsted_submissions"/>
            <consortium name="culmorum"/>
            <person name="King R."/>
        </authorList>
    </citation>
    <scope>NUCLEOTIDE SEQUENCE</scope>
</reference>
<evidence type="ECO:0008006" key="7">
    <source>
        <dbReference type="Google" id="ProtNLM"/>
    </source>
</evidence>
<evidence type="ECO:0000313" key="6">
    <source>
        <dbReference type="Proteomes" id="UP001154329"/>
    </source>
</evidence>
<feature type="domain" description="Acyltransferase 3" evidence="3">
    <location>
        <begin position="219"/>
        <end position="581"/>
    </location>
</feature>
<dbReference type="GO" id="GO:0016747">
    <property type="term" value="F:acyltransferase activity, transferring groups other than amino-acyl groups"/>
    <property type="evidence" value="ECO:0007669"/>
    <property type="project" value="InterPro"/>
</dbReference>
<feature type="transmembrane region" description="Helical" evidence="2">
    <location>
        <begin position="224"/>
        <end position="248"/>
    </location>
</feature>
<sequence length="647" mass="75735">MINTYALYVIFNIIVYDSWSRYPNGILVGKTHQMGVYRECIDVHQPMQGQYCMTTTKLKTVDGADPVDLKKKDEMESYDHAWNEILGFIDYNDRYHRNEVKIGICIPESCTAENLEISLQNELDRVFLPYRVQPKVNVDPMLCSTDKNMYPYDTGYYVIRSVMYLLLIICAVSTLIHCTVMTIKKEKTNTLPKYVFWFSVIHNGRNLIKHNKNNELNIFNGIKVFTMVLILFGHRFIVHSATPILYTLNNERIYRIGPDILLTCMNLVDPFFYITGFLMYVMIKPELVKRGTGWIQIPMIVFYKYMRILPAYGAMMLLTAFYIPYMFNGPLWASKMWPEAEKCKKFWWTNVLAISNFVDVDDQCLIVGWYISCLVQFMIIGTILINICVKYRKIGVGIVSVCLCVSLAIPFVSTYVTRSYAIIRVLIPFLMNPSTSYEYQKFYRPFYMRGIPFYTGLLAGIIVEELKKREIKPSKFIVYIWTFIITAVCFYVQYYASEFYDRQRPYNVMEQATYAILKHCTWTFMLFWITICYFTSGYGPIEKVFNNRLMTPLSRLSYVVYLVNIPIMMIMEYRQSSMISPTSEVWLDGWIVGAYRTYIAGITLYFTVEAPFNTIIKTIFFGSGEKDKDSDKRKNSITEHTTNDSRL</sequence>
<feature type="transmembrane region" description="Helical" evidence="2">
    <location>
        <begin position="556"/>
        <end position="573"/>
    </location>
</feature>
<name>A0A9P0IRY4_APHGO</name>
<organism evidence="5 6">
    <name type="scientific">Aphis gossypii</name>
    <name type="common">Cotton aphid</name>
    <dbReference type="NCBI Taxonomy" id="80765"/>
    <lineage>
        <taxon>Eukaryota</taxon>
        <taxon>Metazoa</taxon>
        <taxon>Ecdysozoa</taxon>
        <taxon>Arthropoda</taxon>
        <taxon>Hexapoda</taxon>
        <taxon>Insecta</taxon>
        <taxon>Pterygota</taxon>
        <taxon>Neoptera</taxon>
        <taxon>Paraneoptera</taxon>
        <taxon>Hemiptera</taxon>
        <taxon>Sternorrhyncha</taxon>
        <taxon>Aphidomorpha</taxon>
        <taxon>Aphidoidea</taxon>
        <taxon>Aphididae</taxon>
        <taxon>Aphidini</taxon>
        <taxon>Aphis</taxon>
        <taxon>Aphis</taxon>
    </lineage>
</organism>
<reference evidence="5" key="1">
    <citation type="submission" date="2022-02" db="EMBL/GenBank/DDBJ databases">
        <authorList>
            <person name="King R."/>
        </authorList>
    </citation>
    <scope>NUCLEOTIDE SEQUENCE</scope>
</reference>
<protein>
    <recommendedName>
        <fullName evidence="7">Nose resistant-to-fluoxetine protein N-terminal domain-containing protein</fullName>
    </recommendedName>
</protein>
<feature type="transmembrane region" description="Helical" evidence="2">
    <location>
        <begin position="260"/>
        <end position="283"/>
    </location>
</feature>
<evidence type="ECO:0000259" key="4">
    <source>
        <dbReference type="Pfam" id="PF20146"/>
    </source>
</evidence>
<dbReference type="Pfam" id="PF01757">
    <property type="entry name" value="Acyl_transf_3"/>
    <property type="match status" value="1"/>
</dbReference>
<feature type="transmembrane region" description="Helical" evidence="2">
    <location>
        <begin position="367"/>
        <end position="389"/>
    </location>
</feature>
<feature type="transmembrane region" description="Helical" evidence="2">
    <location>
        <begin position="446"/>
        <end position="464"/>
    </location>
</feature>